<gene>
    <name evidence="1" type="ORF">MNB_SV-13-987</name>
</gene>
<accession>A0A1W1C4S7</accession>
<reference evidence="1" key="1">
    <citation type="submission" date="2016-10" db="EMBL/GenBank/DDBJ databases">
        <authorList>
            <person name="de Groot N.N."/>
        </authorList>
    </citation>
    <scope>NUCLEOTIDE SEQUENCE</scope>
</reference>
<dbReference type="AlphaFoldDB" id="A0A1W1C4S7"/>
<proteinExistence type="predicted"/>
<name>A0A1W1C4S7_9ZZZZ</name>
<sequence>MKKIAGLSAVALAPAMLATTDYITVSGSGVDVNPSLATDVGHQLLN</sequence>
<dbReference type="EMBL" id="FPHM01000065">
    <property type="protein sequence ID" value="SFV60779.1"/>
    <property type="molecule type" value="Genomic_DNA"/>
</dbReference>
<organism evidence="1">
    <name type="scientific">hydrothermal vent metagenome</name>
    <dbReference type="NCBI Taxonomy" id="652676"/>
    <lineage>
        <taxon>unclassified sequences</taxon>
        <taxon>metagenomes</taxon>
        <taxon>ecological metagenomes</taxon>
    </lineage>
</organism>
<protein>
    <submittedName>
        <fullName evidence="1">Uncharacterized protein</fullName>
    </submittedName>
</protein>
<evidence type="ECO:0000313" key="1">
    <source>
        <dbReference type="EMBL" id="SFV60779.1"/>
    </source>
</evidence>